<dbReference type="InterPro" id="IPR019922">
    <property type="entry name" value="Lucif-like_OxRdatse_MSMEG_4141"/>
</dbReference>
<dbReference type="NCBIfam" id="TIGR03620">
    <property type="entry name" value="F420_MSMEG_4141"/>
    <property type="match status" value="1"/>
</dbReference>
<dbReference type="GO" id="GO:0005829">
    <property type="term" value="C:cytosol"/>
    <property type="evidence" value="ECO:0007669"/>
    <property type="project" value="TreeGrafter"/>
</dbReference>
<dbReference type="InterPro" id="IPR011251">
    <property type="entry name" value="Luciferase-like_dom"/>
</dbReference>
<feature type="domain" description="Luciferase-like" evidence="1">
    <location>
        <begin position="25"/>
        <end position="111"/>
    </location>
</feature>
<name>A0A1H5QJV1_9PSEU</name>
<evidence type="ECO:0000313" key="3">
    <source>
        <dbReference type="Proteomes" id="UP000198878"/>
    </source>
</evidence>
<dbReference type="STRING" id="218821.SAMN05421837_103186"/>
<accession>A0A1H5QJV1</accession>
<sequence length="283" mass="30496">MTNVVNFGTYGVFLSPHRDDPTRKQHAIAADALGYGTVWLGTGRASISDLAFVEDILASTERITVATAIVNVWADEPEPLAESYHRLAERYGKRLLLGIGVGHPESVTGYHSPYDTLVGYLDRLDAAGVPAEARVLAALGDRVLKLARDRTAGAHPYLVPVAHTRHARSVLGASKLLAPEQKVVLGDAGEAREIGRGFIREPYLGLRNYVNNLRRHGYTDADVTGGGSDRLIDDLALHGSPEDVAKGLRSHVDAGADHVAVQVIGRSAEVEAENHRRLAEVLL</sequence>
<evidence type="ECO:0000313" key="2">
    <source>
        <dbReference type="EMBL" id="SEF26315.1"/>
    </source>
</evidence>
<dbReference type="RefSeq" id="WP_086673479.1">
    <property type="nucleotide sequence ID" value="NZ_FNUJ01000003.1"/>
</dbReference>
<dbReference type="OrthoDB" id="4760590at2"/>
<dbReference type="AlphaFoldDB" id="A0A1H5QJV1"/>
<dbReference type="Pfam" id="PF00296">
    <property type="entry name" value="Bac_luciferase"/>
    <property type="match status" value="1"/>
</dbReference>
<dbReference type="InterPro" id="IPR050766">
    <property type="entry name" value="Bact_Lucif_Oxidored"/>
</dbReference>
<dbReference type="Gene3D" id="3.20.20.30">
    <property type="entry name" value="Luciferase-like domain"/>
    <property type="match status" value="2"/>
</dbReference>
<dbReference type="EMBL" id="FNUJ01000003">
    <property type="protein sequence ID" value="SEF26315.1"/>
    <property type="molecule type" value="Genomic_DNA"/>
</dbReference>
<gene>
    <name evidence="2" type="ORF">SAMN05421837_103186</name>
</gene>
<dbReference type="PANTHER" id="PTHR30137:SF18">
    <property type="entry name" value="CONSERVED PROTEIN"/>
    <property type="match status" value="1"/>
</dbReference>
<dbReference type="GO" id="GO:0016705">
    <property type="term" value="F:oxidoreductase activity, acting on paired donors, with incorporation or reduction of molecular oxygen"/>
    <property type="evidence" value="ECO:0007669"/>
    <property type="project" value="InterPro"/>
</dbReference>
<dbReference type="SUPFAM" id="SSF51679">
    <property type="entry name" value="Bacterial luciferase-like"/>
    <property type="match status" value="1"/>
</dbReference>
<dbReference type="PANTHER" id="PTHR30137">
    <property type="entry name" value="LUCIFERASE-LIKE MONOOXYGENASE"/>
    <property type="match status" value="1"/>
</dbReference>
<dbReference type="InterPro" id="IPR036661">
    <property type="entry name" value="Luciferase-like_sf"/>
</dbReference>
<keyword evidence="3" id="KW-1185">Reference proteome</keyword>
<evidence type="ECO:0000259" key="1">
    <source>
        <dbReference type="Pfam" id="PF00296"/>
    </source>
</evidence>
<proteinExistence type="predicted"/>
<dbReference type="Proteomes" id="UP000198878">
    <property type="component" value="Unassembled WGS sequence"/>
</dbReference>
<protein>
    <submittedName>
        <fullName evidence="2">Probable F420-dependent oxidoreductase, MSMEG_4141 family</fullName>
    </submittedName>
</protein>
<organism evidence="2 3">
    <name type="scientific">Amycolatopsis pretoriensis</name>
    <dbReference type="NCBI Taxonomy" id="218821"/>
    <lineage>
        <taxon>Bacteria</taxon>
        <taxon>Bacillati</taxon>
        <taxon>Actinomycetota</taxon>
        <taxon>Actinomycetes</taxon>
        <taxon>Pseudonocardiales</taxon>
        <taxon>Pseudonocardiaceae</taxon>
        <taxon>Amycolatopsis</taxon>
    </lineage>
</organism>
<reference evidence="3" key="1">
    <citation type="submission" date="2016-10" db="EMBL/GenBank/DDBJ databases">
        <authorList>
            <person name="Varghese N."/>
            <person name="Submissions S."/>
        </authorList>
    </citation>
    <scope>NUCLEOTIDE SEQUENCE [LARGE SCALE GENOMIC DNA]</scope>
    <source>
        <strain evidence="3">DSM 44654</strain>
    </source>
</reference>